<feature type="transmembrane region" description="Helical" evidence="8">
    <location>
        <begin position="121"/>
        <end position="142"/>
    </location>
</feature>
<feature type="transmembrane region" description="Helical" evidence="8">
    <location>
        <begin position="6"/>
        <end position="24"/>
    </location>
</feature>
<evidence type="ECO:0000256" key="3">
    <source>
        <dbReference type="ARBA" id="ARBA00022448"/>
    </source>
</evidence>
<evidence type="ECO:0000256" key="1">
    <source>
        <dbReference type="ARBA" id="ARBA00004651"/>
    </source>
</evidence>
<feature type="transmembrane region" description="Helical" evidence="8">
    <location>
        <begin position="185"/>
        <end position="204"/>
    </location>
</feature>
<evidence type="ECO:0000256" key="4">
    <source>
        <dbReference type="ARBA" id="ARBA00022475"/>
    </source>
</evidence>
<dbReference type="GO" id="GO:0055085">
    <property type="term" value="P:transmembrane transport"/>
    <property type="evidence" value="ECO:0007669"/>
    <property type="project" value="InterPro"/>
</dbReference>
<evidence type="ECO:0000313" key="10">
    <source>
        <dbReference type="Proteomes" id="UP000199444"/>
    </source>
</evidence>
<organism evidence="9 10">
    <name type="scientific">Virgibacillus salinus</name>
    <dbReference type="NCBI Taxonomy" id="553311"/>
    <lineage>
        <taxon>Bacteria</taxon>
        <taxon>Bacillati</taxon>
        <taxon>Bacillota</taxon>
        <taxon>Bacilli</taxon>
        <taxon>Bacillales</taxon>
        <taxon>Bacillaceae</taxon>
        <taxon>Virgibacillus</taxon>
    </lineage>
</organism>
<evidence type="ECO:0000256" key="7">
    <source>
        <dbReference type="ARBA" id="ARBA00023136"/>
    </source>
</evidence>
<comment type="similarity">
    <text evidence="2">Belongs to the auxin efflux carrier (TC 2.A.69) family.</text>
</comment>
<dbReference type="Gene3D" id="1.20.1530.20">
    <property type="match status" value="1"/>
</dbReference>
<evidence type="ECO:0000256" key="8">
    <source>
        <dbReference type="SAM" id="Phobius"/>
    </source>
</evidence>
<accession>A0A1H0Z3M4</accession>
<comment type="subcellular location">
    <subcellularLocation>
        <location evidence="1">Cell membrane</location>
        <topology evidence="1">Multi-pass membrane protein</topology>
    </subcellularLocation>
</comment>
<sequence length="298" mass="32839">MGLFFQVVLPIMAVFGSGFILQRIRILDVKSLATTSIYIFLPALVFTTLYESSFNQGFTYIIIFAFFLLFMMIVIIKILALIFKWDQSVESGSILTTAFMNGGNYGVPVILYSIGEAAMPYAIFFMVLQSLVMNVFGVYYASRSTSGFSHAFNTIFKMPATYAAVLAFFFQAVPWDMPESVYSTMSMVADAAIPLMMVMLGMQLASITSLKFNWQVILSAVVVRMVISPLLAFLFVWILPVEPVLASVIIIVAAMPSAATTTMYAIEFDSEPDLVSSITLVTTLISIVTVTVLLNVIA</sequence>
<keyword evidence="3" id="KW-0813">Transport</keyword>
<feature type="transmembrane region" description="Helical" evidence="8">
    <location>
        <begin position="154"/>
        <end position="173"/>
    </location>
</feature>
<keyword evidence="7 8" id="KW-0472">Membrane</keyword>
<feature type="transmembrane region" description="Helical" evidence="8">
    <location>
        <begin position="94"/>
        <end position="115"/>
    </location>
</feature>
<proteinExistence type="inferred from homology"/>
<keyword evidence="4" id="KW-1003">Cell membrane</keyword>
<dbReference type="InterPro" id="IPR004776">
    <property type="entry name" value="Mem_transp_PIN-like"/>
</dbReference>
<evidence type="ECO:0000256" key="6">
    <source>
        <dbReference type="ARBA" id="ARBA00022989"/>
    </source>
</evidence>
<dbReference type="STRING" id="553311.SAMN05216231_1009"/>
<evidence type="ECO:0000256" key="5">
    <source>
        <dbReference type="ARBA" id="ARBA00022692"/>
    </source>
</evidence>
<dbReference type="Proteomes" id="UP000199444">
    <property type="component" value="Unassembled WGS sequence"/>
</dbReference>
<evidence type="ECO:0000256" key="2">
    <source>
        <dbReference type="ARBA" id="ARBA00010145"/>
    </source>
</evidence>
<dbReference type="GO" id="GO:0005886">
    <property type="term" value="C:plasma membrane"/>
    <property type="evidence" value="ECO:0007669"/>
    <property type="project" value="UniProtKB-SubCell"/>
</dbReference>
<dbReference type="Pfam" id="PF03547">
    <property type="entry name" value="Mem_trans"/>
    <property type="match status" value="2"/>
</dbReference>
<protein>
    <recommendedName>
        <fullName evidence="11">Transporter</fullName>
    </recommendedName>
</protein>
<reference evidence="9 10" key="1">
    <citation type="submission" date="2016-10" db="EMBL/GenBank/DDBJ databases">
        <authorList>
            <person name="de Groot N.N."/>
        </authorList>
    </citation>
    <scope>NUCLEOTIDE SEQUENCE [LARGE SCALE GENOMIC DNA]</scope>
    <source>
        <strain evidence="9 10">CGMCC 1.10449</strain>
    </source>
</reference>
<keyword evidence="10" id="KW-1185">Reference proteome</keyword>
<dbReference type="PANTHER" id="PTHR36838:SF1">
    <property type="entry name" value="SLR1864 PROTEIN"/>
    <property type="match status" value="1"/>
</dbReference>
<dbReference type="AlphaFoldDB" id="A0A1H0Z3M4"/>
<keyword evidence="6 8" id="KW-1133">Transmembrane helix</keyword>
<gene>
    <name evidence="9" type="ORF">SAMN05216231_1009</name>
</gene>
<name>A0A1H0Z3M4_9BACI</name>
<feature type="transmembrane region" description="Helical" evidence="8">
    <location>
        <begin position="278"/>
        <end position="297"/>
    </location>
</feature>
<feature type="transmembrane region" description="Helical" evidence="8">
    <location>
        <begin position="57"/>
        <end position="82"/>
    </location>
</feature>
<feature type="transmembrane region" description="Helical" evidence="8">
    <location>
        <begin position="216"/>
        <end position="238"/>
    </location>
</feature>
<evidence type="ECO:0008006" key="11">
    <source>
        <dbReference type="Google" id="ProtNLM"/>
    </source>
</evidence>
<dbReference type="RefSeq" id="WP_092491842.1">
    <property type="nucleotide sequence ID" value="NZ_FNKD01000001.1"/>
</dbReference>
<dbReference type="PANTHER" id="PTHR36838">
    <property type="entry name" value="AUXIN EFFLUX CARRIER FAMILY PROTEIN"/>
    <property type="match status" value="1"/>
</dbReference>
<keyword evidence="5 8" id="KW-0812">Transmembrane</keyword>
<feature type="transmembrane region" description="Helical" evidence="8">
    <location>
        <begin position="31"/>
        <end position="51"/>
    </location>
</feature>
<dbReference type="EMBL" id="FNKD01000001">
    <property type="protein sequence ID" value="SDQ22065.1"/>
    <property type="molecule type" value="Genomic_DNA"/>
</dbReference>
<feature type="transmembrane region" description="Helical" evidence="8">
    <location>
        <begin position="244"/>
        <end position="266"/>
    </location>
</feature>
<evidence type="ECO:0000313" key="9">
    <source>
        <dbReference type="EMBL" id="SDQ22065.1"/>
    </source>
</evidence>
<dbReference type="InterPro" id="IPR038770">
    <property type="entry name" value="Na+/solute_symporter_sf"/>
</dbReference>